<evidence type="ECO:0000313" key="3">
    <source>
        <dbReference type="EMBL" id="MBT1704694.1"/>
    </source>
</evidence>
<keyword evidence="1" id="KW-1133">Transmembrane helix</keyword>
<reference evidence="3 4" key="1">
    <citation type="submission" date="2021-05" db="EMBL/GenBank/DDBJ databases">
        <title>A Polyphasic approach of four new species of the genus Ohtaekwangia: Ohtaekwangia histidinii sp. nov., Ohtaekwangia cretensis sp. nov., Ohtaekwangia indiensis sp. nov., Ohtaekwangia reichenbachii sp. nov. from diverse environment.</title>
        <authorList>
            <person name="Octaviana S."/>
        </authorList>
    </citation>
    <scope>NUCLEOTIDE SEQUENCE [LARGE SCALE GENOMIC DNA]</scope>
    <source>
        <strain evidence="3 4">PWU20</strain>
    </source>
</reference>
<dbReference type="Proteomes" id="UP000772618">
    <property type="component" value="Unassembled WGS sequence"/>
</dbReference>
<organism evidence="3 4">
    <name type="scientific">Chryseosolibacter indicus</name>
    <dbReference type="NCBI Taxonomy" id="2782351"/>
    <lineage>
        <taxon>Bacteria</taxon>
        <taxon>Pseudomonadati</taxon>
        <taxon>Bacteroidota</taxon>
        <taxon>Cytophagia</taxon>
        <taxon>Cytophagales</taxon>
        <taxon>Chryseotaleaceae</taxon>
        <taxon>Chryseosolibacter</taxon>
    </lineage>
</organism>
<dbReference type="InterPro" id="IPR012373">
    <property type="entry name" value="Ferrdict_sens_TM"/>
</dbReference>
<proteinExistence type="predicted"/>
<comment type="caution">
    <text evidence="3">The sequence shown here is derived from an EMBL/GenBank/DDBJ whole genome shotgun (WGS) entry which is preliminary data.</text>
</comment>
<keyword evidence="4" id="KW-1185">Reference proteome</keyword>
<gene>
    <name evidence="3" type="ORF">KK060_15475</name>
</gene>
<keyword evidence="1" id="KW-0812">Transmembrane</keyword>
<keyword evidence="1" id="KW-0472">Membrane</keyword>
<evidence type="ECO:0000256" key="1">
    <source>
        <dbReference type="SAM" id="Phobius"/>
    </source>
</evidence>
<dbReference type="PANTHER" id="PTHR30273">
    <property type="entry name" value="PERIPLASMIC SIGNAL SENSOR AND SIGMA FACTOR ACTIVATOR FECR-RELATED"/>
    <property type="match status" value="1"/>
</dbReference>
<dbReference type="InterPro" id="IPR006860">
    <property type="entry name" value="FecR"/>
</dbReference>
<dbReference type="EMBL" id="JAHESD010000037">
    <property type="protein sequence ID" value="MBT1704694.1"/>
    <property type="molecule type" value="Genomic_DNA"/>
</dbReference>
<dbReference type="Gene3D" id="2.60.120.1440">
    <property type="match status" value="1"/>
</dbReference>
<feature type="domain" description="FecR protein" evidence="2">
    <location>
        <begin position="122"/>
        <end position="207"/>
    </location>
</feature>
<name>A0ABS5VTE5_9BACT</name>
<accession>A0ABS5VTE5</accession>
<dbReference type="RefSeq" id="WP_254154651.1">
    <property type="nucleotide sequence ID" value="NZ_JAHESD010000037.1"/>
</dbReference>
<evidence type="ECO:0000313" key="4">
    <source>
        <dbReference type="Proteomes" id="UP000772618"/>
    </source>
</evidence>
<dbReference type="Pfam" id="PF04773">
    <property type="entry name" value="FecR"/>
    <property type="match status" value="1"/>
</dbReference>
<sequence length="360" mass="40402">MEIDKEQLSKFVSYFNGELTDAEKAEIEQWITASEENRVTFSEAKKIWDSATVRLQYPYIDSSKFLIETKSRINNTQSGNKVISFISTHALKIAASVTIIFIISYFTFKSSIKDEIMFASGDKVATLYLPDSSKVWLNVNSKLTYSKDFKKRHVELSGEAFLSVRKDTTAFTVTTKNTITQVLGTSFNLKEQGDTAVTLTVAEGVVKFSDRNVSENERAVVNAHEKAVESTKSGLHKTKNDDPTFAKWRELNNPAFEDEKNNPQKFLSNTYSWKKNQINQSVIEGTLTNHGNLAAYTKIVLNVSYTKPGGTAVNSNIVIYDAVYPGKKLHYKKRLLDVFTDTKAVNITIKSAKATANNSF</sequence>
<protein>
    <submittedName>
        <fullName evidence="3">FecR domain-containing protein</fullName>
    </submittedName>
</protein>
<dbReference type="PANTHER" id="PTHR30273:SF2">
    <property type="entry name" value="PROTEIN FECR"/>
    <property type="match status" value="1"/>
</dbReference>
<feature type="transmembrane region" description="Helical" evidence="1">
    <location>
        <begin position="90"/>
        <end position="108"/>
    </location>
</feature>
<evidence type="ECO:0000259" key="2">
    <source>
        <dbReference type="Pfam" id="PF04773"/>
    </source>
</evidence>